<sequence length="837" mass="94708">MSSSTEPGPPAVIDEAVPQDNSQQGESKGNDVVETRAETEDAEEENDPETAVSRDDPQQGESKGNLSSQIALLEMHLYSQSEVDRLDNDLQTERYICHEHDIDIAAPASERNDNVLHFMAGKGLVSTFLTRAVLDSDYPDVDLQRILGQKRHDLRNGIHLAIKNGLDPQLTIDLIRKTSDSILSDQDREGYTPLHHAVEYERCNAAQLDVVMALLEEGDSALDVKTIFETSVYRQNLLTRPRNAEDSILEDERVALDIAHSISMDVKLQYLRSTFKCDRVGKQRTHNTALDFLYVAQEGKDVEKIIKVVVNDPKKPFHKEQAMIEALKPFSIEILDWSRPDLPTSTIVDSCKYVRELHLGWVLSDKILTPWSGKDGLAQLPNLIDVFLRHARDPKEEQPQQINKELVIFEKRLKIARDVVDAAQKKNLDCFPEIAVHRSEARTEPDKRHIEQKRDTIVMDHQWLKIMDHFASGIFSIHPGHTIKCLPSALERDVRICLIDNGVDAEHKSISERIDANAGRSLGIYPEEEEYRAMTPPFYDSTTNHGTLMANMIVRVCPFAKIVSYRLDTRPGEDDRLHFTAKSAADALEHAVEQNFDIICMSWTVKHENNSKDIARLIRALREAVKTKIVFCSSPDVGDISFEKLSCYYPIGSHIQDLFQIGAATADRLKQYCGAHFPGPRRPREERNEVIQKDKSFNSPSSIATTLAAGLAALLIHVLRVAIIRTYELKNQDSKDANIIKLNYLDTIKSPRMMRKVFDRMCLRGGKMYVDVWGNFDKKGKELKTAKGGGEIPTVTSWKIVEELARDIVLSSDLEQIVRWRLGLTEEKSIWGGLALE</sequence>
<keyword evidence="3" id="KW-0720">Serine protease</keyword>
<comment type="caution">
    <text evidence="6">The sequence shown here is derived from an EMBL/GenBank/DDBJ whole genome shotgun (WGS) entry which is preliminary data.</text>
</comment>
<dbReference type="EMBL" id="MU865741">
    <property type="protein sequence ID" value="KAK4220513.1"/>
    <property type="molecule type" value="Genomic_DNA"/>
</dbReference>
<dbReference type="AlphaFoldDB" id="A0AAN6YLC2"/>
<dbReference type="SUPFAM" id="SSF52743">
    <property type="entry name" value="Subtilisin-like"/>
    <property type="match status" value="1"/>
</dbReference>
<dbReference type="GO" id="GO:0004252">
    <property type="term" value="F:serine-type endopeptidase activity"/>
    <property type="evidence" value="ECO:0007669"/>
    <property type="project" value="InterPro"/>
</dbReference>
<protein>
    <recommendedName>
        <fullName evidence="5">Peptidase S8/S53 domain-containing protein</fullName>
    </recommendedName>
</protein>
<dbReference type="Gene3D" id="1.25.40.20">
    <property type="entry name" value="Ankyrin repeat-containing domain"/>
    <property type="match status" value="1"/>
</dbReference>
<dbReference type="Proteomes" id="UP001301958">
    <property type="component" value="Unassembled WGS sequence"/>
</dbReference>
<dbReference type="GO" id="GO:0006508">
    <property type="term" value="P:proteolysis"/>
    <property type="evidence" value="ECO:0007669"/>
    <property type="project" value="UniProtKB-KW"/>
</dbReference>
<dbReference type="PRINTS" id="PR00723">
    <property type="entry name" value="SUBTILISIN"/>
</dbReference>
<keyword evidence="7" id="KW-1185">Reference proteome</keyword>
<keyword evidence="1" id="KW-0645">Protease</keyword>
<evidence type="ECO:0000259" key="5">
    <source>
        <dbReference type="Pfam" id="PF00082"/>
    </source>
</evidence>
<dbReference type="Pfam" id="PF00082">
    <property type="entry name" value="Peptidase_S8"/>
    <property type="match status" value="1"/>
</dbReference>
<organism evidence="6 7">
    <name type="scientific">Podospora fimiseda</name>
    <dbReference type="NCBI Taxonomy" id="252190"/>
    <lineage>
        <taxon>Eukaryota</taxon>
        <taxon>Fungi</taxon>
        <taxon>Dikarya</taxon>
        <taxon>Ascomycota</taxon>
        <taxon>Pezizomycotina</taxon>
        <taxon>Sordariomycetes</taxon>
        <taxon>Sordariomycetidae</taxon>
        <taxon>Sordariales</taxon>
        <taxon>Podosporaceae</taxon>
        <taxon>Podospora</taxon>
    </lineage>
</organism>
<dbReference type="InterPro" id="IPR036770">
    <property type="entry name" value="Ankyrin_rpt-contain_sf"/>
</dbReference>
<accession>A0AAN6YLC2</accession>
<feature type="domain" description="Peptidase S8/S53" evidence="5">
    <location>
        <begin position="492"/>
        <end position="632"/>
    </location>
</feature>
<feature type="compositionally biased region" description="Basic and acidic residues" evidence="4">
    <location>
        <begin position="28"/>
        <end position="39"/>
    </location>
</feature>
<feature type="region of interest" description="Disordered" evidence="4">
    <location>
        <begin position="1"/>
        <end position="66"/>
    </location>
</feature>
<gene>
    <name evidence="6" type="ORF">QBC38DRAFT_550635</name>
</gene>
<reference evidence="6" key="1">
    <citation type="journal article" date="2023" name="Mol. Phylogenet. Evol.">
        <title>Genome-scale phylogeny and comparative genomics of the fungal order Sordariales.</title>
        <authorList>
            <person name="Hensen N."/>
            <person name="Bonometti L."/>
            <person name="Westerberg I."/>
            <person name="Brannstrom I.O."/>
            <person name="Guillou S."/>
            <person name="Cros-Aarteil S."/>
            <person name="Calhoun S."/>
            <person name="Haridas S."/>
            <person name="Kuo A."/>
            <person name="Mondo S."/>
            <person name="Pangilinan J."/>
            <person name="Riley R."/>
            <person name="LaButti K."/>
            <person name="Andreopoulos B."/>
            <person name="Lipzen A."/>
            <person name="Chen C."/>
            <person name="Yan M."/>
            <person name="Daum C."/>
            <person name="Ng V."/>
            <person name="Clum A."/>
            <person name="Steindorff A."/>
            <person name="Ohm R.A."/>
            <person name="Martin F."/>
            <person name="Silar P."/>
            <person name="Natvig D.O."/>
            <person name="Lalanne C."/>
            <person name="Gautier V."/>
            <person name="Ament-Velasquez S.L."/>
            <person name="Kruys A."/>
            <person name="Hutchinson M.I."/>
            <person name="Powell A.J."/>
            <person name="Barry K."/>
            <person name="Miller A.N."/>
            <person name="Grigoriev I.V."/>
            <person name="Debuchy R."/>
            <person name="Gladieux P."/>
            <person name="Hiltunen Thoren M."/>
            <person name="Johannesson H."/>
        </authorList>
    </citation>
    <scope>NUCLEOTIDE SEQUENCE</scope>
    <source>
        <strain evidence="6">CBS 990.96</strain>
    </source>
</reference>
<evidence type="ECO:0000256" key="4">
    <source>
        <dbReference type="SAM" id="MobiDB-lite"/>
    </source>
</evidence>
<dbReference type="Gene3D" id="3.40.50.200">
    <property type="entry name" value="Peptidase S8/S53 domain"/>
    <property type="match status" value="1"/>
</dbReference>
<evidence type="ECO:0000313" key="6">
    <source>
        <dbReference type="EMBL" id="KAK4220513.1"/>
    </source>
</evidence>
<dbReference type="InterPro" id="IPR000209">
    <property type="entry name" value="Peptidase_S8/S53_dom"/>
</dbReference>
<name>A0AAN6YLC2_9PEZI</name>
<proteinExistence type="predicted"/>
<reference evidence="6" key="2">
    <citation type="submission" date="2023-05" db="EMBL/GenBank/DDBJ databases">
        <authorList>
            <consortium name="Lawrence Berkeley National Laboratory"/>
            <person name="Steindorff A."/>
            <person name="Hensen N."/>
            <person name="Bonometti L."/>
            <person name="Westerberg I."/>
            <person name="Brannstrom I.O."/>
            <person name="Guillou S."/>
            <person name="Cros-Aarteil S."/>
            <person name="Calhoun S."/>
            <person name="Haridas S."/>
            <person name="Kuo A."/>
            <person name="Mondo S."/>
            <person name="Pangilinan J."/>
            <person name="Riley R."/>
            <person name="Labutti K."/>
            <person name="Andreopoulos B."/>
            <person name="Lipzen A."/>
            <person name="Chen C."/>
            <person name="Yanf M."/>
            <person name="Daum C."/>
            <person name="Ng V."/>
            <person name="Clum A."/>
            <person name="Ohm R."/>
            <person name="Martin F."/>
            <person name="Silar P."/>
            <person name="Natvig D."/>
            <person name="Lalanne C."/>
            <person name="Gautier V."/>
            <person name="Ament-Velasquez S.L."/>
            <person name="Kruys A."/>
            <person name="Hutchinson M.I."/>
            <person name="Powell A.J."/>
            <person name="Barry K."/>
            <person name="Miller A.N."/>
            <person name="Grigoriev I.V."/>
            <person name="Debuchy R."/>
            <person name="Gladieux P."/>
            <person name="Thoren M.H."/>
            <person name="Johannesson H."/>
        </authorList>
    </citation>
    <scope>NUCLEOTIDE SEQUENCE</scope>
    <source>
        <strain evidence="6">CBS 990.96</strain>
    </source>
</reference>
<evidence type="ECO:0000256" key="1">
    <source>
        <dbReference type="ARBA" id="ARBA00022670"/>
    </source>
</evidence>
<dbReference type="InterPro" id="IPR036852">
    <property type="entry name" value="Peptidase_S8/S53_dom_sf"/>
</dbReference>
<keyword evidence="2" id="KW-0378">Hydrolase</keyword>
<evidence type="ECO:0000256" key="3">
    <source>
        <dbReference type="ARBA" id="ARBA00022825"/>
    </source>
</evidence>
<evidence type="ECO:0000313" key="7">
    <source>
        <dbReference type="Proteomes" id="UP001301958"/>
    </source>
</evidence>
<evidence type="ECO:0000256" key="2">
    <source>
        <dbReference type="ARBA" id="ARBA00022801"/>
    </source>
</evidence>
<dbReference type="InterPro" id="IPR015500">
    <property type="entry name" value="Peptidase_S8_subtilisin-rel"/>
</dbReference>